<evidence type="ECO:0000313" key="2">
    <source>
        <dbReference type="Proteomes" id="UP001158297"/>
    </source>
</evidence>
<dbReference type="EMBL" id="JAODZU010000023">
    <property type="protein sequence ID" value="MDH0364603.1"/>
    <property type="molecule type" value="Genomic_DNA"/>
</dbReference>
<proteinExistence type="predicted"/>
<sequence>MSAVKPVAAADRCTITQPCPAHRHENKSAQRIKIKVLTTNCFPNQDEFSASSSLF</sequence>
<comment type="caution">
    <text evidence="1">The sequence shown here is derived from an EMBL/GenBank/DDBJ whole genome shotgun (WGS) entry which is preliminary data.</text>
</comment>
<evidence type="ECO:0000313" key="1">
    <source>
        <dbReference type="EMBL" id="MDH0364603.1"/>
    </source>
</evidence>
<organism evidence="1 2">
    <name type="scientific">Comamonas aquatica</name>
    <dbReference type="NCBI Taxonomy" id="225991"/>
    <lineage>
        <taxon>Bacteria</taxon>
        <taxon>Pseudomonadati</taxon>
        <taxon>Pseudomonadota</taxon>
        <taxon>Betaproteobacteria</taxon>
        <taxon>Burkholderiales</taxon>
        <taxon>Comamonadaceae</taxon>
        <taxon>Comamonas</taxon>
    </lineage>
</organism>
<dbReference type="Proteomes" id="UP001158297">
    <property type="component" value="Unassembled WGS sequence"/>
</dbReference>
<name>A0AA42HUK5_9BURK</name>
<accession>A0AA42HUK5</accession>
<protein>
    <submittedName>
        <fullName evidence="1">Uncharacterized protein</fullName>
    </submittedName>
</protein>
<reference evidence="1" key="1">
    <citation type="submission" date="2022-09" db="EMBL/GenBank/DDBJ databases">
        <title>Intensive care unit water sources are persistently colonized with multi-drug resistant bacteria and are the site of extensive horizontal gene transfer of antibiotic resistance genes.</title>
        <authorList>
            <person name="Diorio-Toth L."/>
        </authorList>
    </citation>
    <scope>NUCLEOTIDE SEQUENCE</scope>
    <source>
        <strain evidence="1">GD04130</strain>
    </source>
</reference>
<dbReference type="AlphaFoldDB" id="A0AA42HUK5"/>
<gene>
    <name evidence="1" type="ORF">N7330_16310</name>
</gene>
<dbReference type="RefSeq" id="WP_154163924.1">
    <property type="nucleotide sequence ID" value="NZ_JAODZU010000023.1"/>
</dbReference>